<name>A0AAN7R903_TRANT</name>
<dbReference type="EMBL" id="JAXQNO010000007">
    <property type="protein sequence ID" value="KAK4794207.1"/>
    <property type="molecule type" value="Genomic_DNA"/>
</dbReference>
<reference evidence="1 2" key="1">
    <citation type="journal article" date="2023" name="Hortic Res">
        <title>Pangenome of water caltrop reveals structural variations and asymmetric subgenome divergence after allopolyploidization.</title>
        <authorList>
            <person name="Zhang X."/>
            <person name="Chen Y."/>
            <person name="Wang L."/>
            <person name="Yuan Y."/>
            <person name="Fang M."/>
            <person name="Shi L."/>
            <person name="Lu R."/>
            <person name="Comes H.P."/>
            <person name="Ma Y."/>
            <person name="Chen Y."/>
            <person name="Huang G."/>
            <person name="Zhou Y."/>
            <person name="Zheng Z."/>
            <person name="Qiu Y."/>
        </authorList>
    </citation>
    <scope>NUCLEOTIDE SEQUENCE [LARGE SCALE GENOMIC DNA]</scope>
    <source>
        <strain evidence="1">F231</strain>
    </source>
</reference>
<protein>
    <submittedName>
        <fullName evidence="1">Uncharacterized protein</fullName>
    </submittedName>
</protein>
<dbReference type="AlphaFoldDB" id="A0AAN7R903"/>
<dbReference type="Proteomes" id="UP001346149">
    <property type="component" value="Unassembled WGS sequence"/>
</dbReference>
<evidence type="ECO:0000313" key="2">
    <source>
        <dbReference type="Proteomes" id="UP001346149"/>
    </source>
</evidence>
<sequence length="246" mass="27164">MWGFGGRYYWGLGGGGGDREKAGGVVVVFVWMSSQERHLTSYVQLYGSLGWNSLVCHLQFLNMFFSDKAEPLALEVLGALIKEVKIQPCPVVFASFSEGPKACMYKLIQVNHSNLLVCPAYCGYIFNSCPVDFTSDLGSRFALHPSVMNISKPPRLASGIVNGIASGLDALFLSRFESQRAEYWQTLYSSIGMRVLYLILCTDSDDLAPYHVICNFAQRLQDLGADVKSITWKGSSHVGLYSVCII</sequence>
<comment type="caution">
    <text evidence="1">The sequence shown here is derived from an EMBL/GenBank/DDBJ whole genome shotgun (WGS) entry which is preliminary data.</text>
</comment>
<dbReference type="SUPFAM" id="SSF53474">
    <property type="entry name" value="alpha/beta-Hydrolases"/>
    <property type="match status" value="1"/>
</dbReference>
<dbReference type="InterPro" id="IPR008547">
    <property type="entry name" value="DUF829_TMEM53"/>
</dbReference>
<dbReference type="Pfam" id="PF05705">
    <property type="entry name" value="DUF829"/>
    <property type="match status" value="2"/>
</dbReference>
<dbReference type="PANTHER" id="PTHR12265">
    <property type="entry name" value="TRANSMEMBRANE PROTEIN 53"/>
    <property type="match status" value="1"/>
</dbReference>
<accession>A0AAN7R903</accession>
<gene>
    <name evidence="1" type="ORF">SAY86_012201</name>
</gene>
<proteinExistence type="predicted"/>
<keyword evidence="2" id="KW-1185">Reference proteome</keyword>
<dbReference type="InterPro" id="IPR029058">
    <property type="entry name" value="AB_hydrolase_fold"/>
</dbReference>
<evidence type="ECO:0000313" key="1">
    <source>
        <dbReference type="EMBL" id="KAK4794207.1"/>
    </source>
</evidence>
<dbReference type="PANTHER" id="PTHR12265:SF0">
    <property type="entry name" value="EXPRESSED PROTEIN"/>
    <property type="match status" value="1"/>
</dbReference>
<organism evidence="1 2">
    <name type="scientific">Trapa natans</name>
    <name type="common">Water chestnut</name>
    <dbReference type="NCBI Taxonomy" id="22666"/>
    <lineage>
        <taxon>Eukaryota</taxon>
        <taxon>Viridiplantae</taxon>
        <taxon>Streptophyta</taxon>
        <taxon>Embryophyta</taxon>
        <taxon>Tracheophyta</taxon>
        <taxon>Spermatophyta</taxon>
        <taxon>Magnoliopsida</taxon>
        <taxon>eudicotyledons</taxon>
        <taxon>Gunneridae</taxon>
        <taxon>Pentapetalae</taxon>
        <taxon>rosids</taxon>
        <taxon>malvids</taxon>
        <taxon>Myrtales</taxon>
        <taxon>Lythraceae</taxon>
        <taxon>Trapa</taxon>
    </lineage>
</organism>